<proteinExistence type="predicted"/>
<name>A0A9D2J9K6_9FIRM</name>
<reference evidence="1" key="1">
    <citation type="journal article" date="2021" name="PeerJ">
        <title>Extensive microbial diversity within the chicken gut microbiome revealed by metagenomics and culture.</title>
        <authorList>
            <person name="Gilroy R."/>
            <person name="Ravi A."/>
            <person name="Getino M."/>
            <person name="Pursley I."/>
            <person name="Horton D.L."/>
            <person name="Alikhan N.F."/>
            <person name="Baker D."/>
            <person name="Gharbi K."/>
            <person name="Hall N."/>
            <person name="Watson M."/>
            <person name="Adriaenssens E.M."/>
            <person name="Foster-Nyarko E."/>
            <person name="Jarju S."/>
            <person name="Secka A."/>
            <person name="Antonio M."/>
            <person name="Oren A."/>
            <person name="Chaudhuri R.R."/>
            <person name="La Ragione R."/>
            <person name="Hildebrand F."/>
            <person name="Pallen M.J."/>
        </authorList>
    </citation>
    <scope>NUCLEOTIDE SEQUENCE</scope>
    <source>
        <strain evidence="1">ChiSxjej1B13-11774</strain>
    </source>
</reference>
<feature type="non-terminal residue" evidence="1">
    <location>
        <position position="77"/>
    </location>
</feature>
<accession>A0A9D2J9K6</accession>
<comment type="caution">
    <text evidence="1">The sequence shown here is derived from an EMBL/GenBank/DDBJ whole genome shotgun (WGS) entry which is preliminary data.</text>
</comment>
<sequence>MERTDRAEYSIFKVPKVLFTIHAKCEIFCVGFTQNLGFFYESTTLLPKAFPFAKFLERKIQDSFFSRTEHGSVEIPL</sequence>
<gene>
    <name evidence="1" type="ORF">H9811_06460</name>
</gene>
<evidence type="ECO:0000313" key="2">
    <source>
        <dbReference type="Proteomes" id="UP000824048"/>
    </source>
</evidence>
<dbReference type="EMBL" id="DXBP01000042">
    <property type="protein sequence ID" value="HIZ42185.1"/>
    <property type="molecule type" value="Genomic_DNA"/>
</dbReference>
<dbReference type="Proteomes" id="UP000824048">
    <property type="component" value="Unassembled WGS sequence"/>
</dbReference>
<evidence type="ECO:0000313" key="1">
    <source>
        <dbReference type="EMBL" id="HIZ42185.1"/>
    </source>
</evidence>
<organism evidence="1 2">
    <name type="scientific">Candidatus Gemmiger excrementigallinarum</name>
    <dbReference type="NCBI Taxonomy" id="2838609"/>
    <lineage>
        <taxon>Bacteria</taxon>
        <taxon>Bacillati</taxon>
        <taxon>Bacillota</taxon>
        <taxon>Clostridia</taxon>
        <taxon>Eubacteriales</taxon>
        <taxon>Gemmiger</taxon>
    </lineage>
</organism>
<reference evidence="1" key="2">
    <citation type="submission" date="2021-04" db="EMBL/GenBank/DDBJ databases">
        <authorList>
            <person name="Gilroy R."/>
        </authorList>
    </citation>
    <scope>NUCLEOTIDE SEQUENCE</scope>
    <source>
        <strain evidence="1">ChiSxjej1B13-11774</strain>
    </source>
</reference>
<protein>
    <submittedName>
        <fullName evidence="1">Uncharacterized protein</fullName>
    </submittedName>
</protein>
<dbReference type="AlphaFoldDB" id="A0A9D2J9K6"/>